<protein>
    <submittedName>
        <fullName evidence="2">Uncharacterized protein</fullName>
    </submittedName>
</protein>
<accession>A0A4Q2SZ15</accession>
<organism evidence="2 3">
    <name type="scientific">Ciceribacter ferrooxidans</name>
    <dbReference type="NCBI Taxonomy" id="2509717"/>
    <lineage>
        <taxon>Bacteria</taxon>
        <taxon>Pseudomonadati</taxon>
        <taxon>Pseudomonadota</taxon>
        <taxon>Alphaproteobacteria</taxon>
        <taxon>Hyphomicrobiales</taxon>
        <taxon>Rhizobiaceae</taxon>
        <taxon>Ciceribacter</taxon>
    </lineage>
</organism>
<keyword evidence="1" id="KW-0732">Signal</keyword>
<proteinExistence type="predicted"/>
<gene>
    <name evidence="2" type="ORF">EUU22_17230</name>
</gene>
<dbReference type="OrthoDB" id="8401399at2"/>
<name>A0A4Q2SZ15_9HYPH</name>
<dbReference type="EMBL" id="SDVB01000253">
    <property type="protein sequence ID" value="RYC09830.1"/>
    <property type="molecule type" value="Genomic_DNA"/>
</dbReference>
<dbReference type="AlphaFoldDB" id="A0A4Q2SZ15"/>
<keyword evidence="3" id="KW-1185">Reference proteome</keyword>
<dbReference type="Proteomes" id="UP000291088">
    <property type="component" value="Unassembled WGS sequence"/>
</dbReference>
<evidence type="ECO:0000256" key="1">
    <source>
        <dbReference type="SAM" id="SignalP"/>
    </source>
</evidence>
<feature type="chain" id="PRO_5020465130" evidence="1">
    <location>
        <begin position="23"/>
        <end position="111"/>
    </location>
</feature>
<sequence>MKRIAGIVLTGLLLAAGTPALAGDAELASILFGKVYNDGVTAVQVGAGYRWRNGDVPLFVRHPSATIMRAAQAEAASDPALGEALSRRGIALHNVIWVQTAMNGGRIIYHY</sequence>
<feature type="signal peptide" evidence="1">
    <location>
        <begin position="1"/>
        <end position="22"/>
    </location>
</feature>
<evidence type="ECO:0000313" key="2">
    <source>
        <dbReference type="EMBL" id="RYC09830.1"/>
    </source>
</evidence>
<dbReference type="RefSeq" id="WP_129333233.1">
    <property type="nucleotide sequence ID" value="NZ_SDVB01000253.1"/>
</dbReference>
<reference evidence="2 3" key="1">
    <citation type="submission" date="2019-01" db="EMBL/GenBank/DDBJ databases">
        <authorList>
            <person name="Deng T."/>
        </authorList>
    </citation>
    <scope>NUCLEOTIDE SEQUENCE [LARGE SCALE GENOMIC DNA]</scope>
    <source>
        <strain evidence="2 3">F8825</strain>
    </source>
</reference>
<comment type="caution">
    <text evidence="2">The sequence shown here is derived from an EMBL/GenBank/DDBJ whole genome shotgun (WGS) entry which is preliminary data.</text>
</comment>
<evidence type="ECO:0000313" key="3">
    <source>
        <dbReference type="Proteomes" id="UP000291088"/>
    </source>
</evidence>